<reference evidence="4 5" key="1">
    <citation type="journal article" date="2015" name="Genome Announc.">
        <title>Draft Genome Sequence and Gene Annotation of the Entomopathogenic Fungus Verticillium hemipterigenum.</title>
        <authorList>
            <person name="Horn F."/>
            <person name="Habel A."/>
            <person name="Scharf D.H."/>
            <person name="Dworschak J."/>
            <person name="Brakhage A.A."/>
            <person name="Guthke R."/>
            <person name="Hertweck C."/>
            <person name="Linde J."/>
        </authorList>
    </citation>
    <scope>NUCLEOTIDE SEQUENCE [LARGE SCALE GENOMIC DNA]</scope>
</reference>
<dbReference type="AlphaFoldDB" id="A0A0A1TBC0"/>
<feature type="domain" description="SMODS and SLOG-associating 2TM effector" evidence="3">
    <location>
        <begin position="9"/>
        <end position="125"/>
    </location>
</feature>
<dbReference type="Pfam" id="PF18142">
    <property type="entry name" value="SLATT_fungal"/>
    <property type="match status" value="1"/>
</dbReference>
<feature type="region of interest" description="Disordered" evidence="1">
    <location>
        <begin position="133"/>
        <end position="186"/>
    </location>
</feature>
<name>A0A0A1TBC0_9HYPO</name>
<keyword evidence="2" id="KW-0812">Transmembrane</keyword>
<dbReference type="NCBIfam" id="NF033635">
    <property type="entry name" value="SLATT_fungal"/>
    <property type="match status" value="1"/>
</dbReference>
<dbReference type="Proteomes" id="UP000039046">
    <property type="component" value="Unassembled WGS sequence"/>
</dbReference>
<dbReference type="OrthoDB" id="5398270at2759"/>
<feature type="compositionally biased region" description="Polar residues" evidence="1">
    <location>
        <begin position="177"/>
        <end position="186"/>
    </location>
</feature>
<sequence length="186" mass="20337">MPFGLYKDVVQKRTHSMVFYRFTCVARWLLMFLQLCISATLTALGSMAARDGTPITVLGAINTVAAGILAFLHNSGLPDRYRYDMNEFKEVEDHIKEILDSGIAPAGLTAEQILAECFELYRDAKLTVTANMPDNYRTKHGKSVRPTAPTTAPSQSKSDAKGENMSRLPSVAEGGESETSATTKAK</sequence>
<evidence type="ECO:0000313" key="4">
    <source>
        <dbReference type="EMBL" id="CEJ84914.1"/>
    </source>
</evidence>
<feature type="transmembrane region" description="Helical" evidence="2">
    <location>
        <begin position="28"/>
        <end position="49"/>
    </location>
</feature>
<dbReference type="PANTHER" id="PTHR38793:SF1">
    <property type="entry name" value="SMODS AND SLOG-ASSOCIATING 2TM EFFECTOR DOMAIN-CONTAINING PROTEIN"/>
    <property type="match status" value="1"/>
</dbReference>
<evidence type="ECO:0000256" key="2">
    <source>
        <dbReference type="SAM" id="Phobius"/>
    </source>
</evidence>
<protein>
    <recommendedName>
        <fullName evidence="3">SMODS and SLOG-associating 2TM effector domain-containing protein</fullName>
    </recommendedName>
</protein>
<dbReference type="EMBL" id="CDHN01000002">
    <property type="protein sequence ID" value="CEJ84914.1"/>
    <property type="molecule type" value="Genomic_DNA"/>
</dbReference>
<keyword evidence="2" id="KW-1133">Transmembrane helix</keyword>
<evidence type="ECO:0000256" key="1">
    <source>
        <dbReference type="SAM" id="MobiDB-lite"/>
    </source>
</evidence>
<organism evidence="4 5">
    <name type="scientific">[Torrubiella] hemipterigena</name>
    <dbReference type="NCBI Taxonomy" id="1531966"/>
    <lineage>
        <taxon>Eukaryota</taxon>
        <taxon>Fungi</taxon>
        <taxon>Dikarya</taxon>
        <taxon>Ascomycota</taxon>
        <taxon>Pezizomycotina</taxon>
        <taxon>Sordariomycetes</taxon>
        <taxon>Hypocreomycetidae</taxon>
        <taxon>Hypocreales</taxon>
        <taxon>Clavicipitaceae</taxon>
        <taxon>Clavicipitaceae incertae sedis</taxon>
        <taxon>'Torrubiella' clade</taxon>
    </lineage>
</organism>
<keyword evidence="2" id="KW-0472">Membrane</keyword>
<dbReference type="PANTHER" id="PTHR38793">
    <property type="entry name" value="SLATT_FUNGAL DOMAIN-CONTAINING PROTEIN-RELATED"/>
    <property type="match status" value="1"/>
</dbReference>
<dbReference type="HOGENOM" id="CLU_1548784_0_0_1"/>
<gene>
    <name evidence="4" type="ORF">VHEMI03614</name>
</gene>
<accession>A0A0A1TBC0</accession>
<feature type="compositionally biased region" description="Polar residues" evidence="1">
    <location>
        <begin position="148"/>
        <end position="157"/>
    </location>
</feature>
<evidence type="ECO:0000259" key="3">
    <source>
        <dbReference type="Pfam" id="PF18142"/>
    </source>
</evidence>
<proteinExistence type="predicted"/>
<evidence type="ECO:0000313" key="5">
    <source>
        <dbReference type="Proteomes" id="UP000039046"/>
    </source>
</evidence>
<feature type="transmembrane region" description="Helical" evidence="2">
    <location>
        <begin position="55"/>
        <end position="72"/>
    </location>
</feature>
<dbReference type="InterPro" id="IPR041622">
    <property type="entry name" value="SLATT_fungi"/>
</dbReference>
<keyword evidence="5" id="KW-1185">Reference proteome</keyword>